<sequence length="277" mass="31408">MRNQTMKWCMLFVCMSAALISCKKDQSKNEVQSENGKVKAWETLIDGTSFANYTNFQAKWNYNYPWGTDHNGTARMVGSSTNHNQIYLSSNILTIKATRLSSSPGNSTANGFTNVPIWYYSGTCHAKQQVLINDQFPSYTISGDFAVPTARGTWPAFWITGVNSWPPESDIMEFKGDSRNWQNTYDGAWENTLTTVSNAGSYHNYKCWYNKINATDVECHYYIDNVWKAKHTMSNAVNKPMWLIINLQMERDSGSPGPSGNTFYTGKNVTMGRERAF</sequence>
<dbReference type="OrthoDB" id="655039at2"/>
<dbReference type="InterPro" id="IPR000757">
    <property type="entry name" value="Beta-glucanase-like"/>
</dbReference>
<comment type="similarity">
    <text evidence="1">Belongs to the glycosyl hydrolase 16 family.</text>
</comment>
<keyword evidence="4" id="KW-1185">Reference proteome</keyword>
<dbReference type="InterPro" id="IPR013320">
    <property type="entry name" value="ConA-like_dom_sf"/>
</dbReference>
<dbReference type="PROSITE" id="PS51762">
    <property type="entry name" value="GH16_2"/>
    <property type="match status" value="1"/>
</dbReference>
<keyword evidence="3" id="KW-0378">Hydrolase</keyword>
<dbReference type="EMBL" id="QNQU01000003">
    <property type="protein sequence ID" value="RBQ10362.1"/>
    <property type="molecule type" value="Genomic_DNA"/>
</dbReference>
<dbReference type="SUPFAM" id="SSF49899">
    <property type="entry name" value="Concanavalin A-like lectins/glucanases"/>
    <property type="match status" value="1"/>
</dbReference>
<reference evidence="3 4" key="1">
    <citation type="submission" date="2018-07" db="EMBL/GenBank/DDBJ databases">
        <title>A draft genome of a endophytic bacteria, a new species of Pedobacter.</title>
        <authorList>
            <person name="Zhang Z.D."/>
            <person name="Chen Z.J."/>
        </authorList>
    </citation>
    <scope>NUCLEOTIDE SEQUENCE [LARGE SCALE GENOMIC DNA]</scope>
    <source>
        <strain evidence="3 4">RS10</strain>
    </source>
</reference>
<gene>
    <name evidence="3" type="ORF">DRW42_04870</name>
</gene>
<dbReference type="GO" id="GO:0004553">
    <property type="term" value="F:hydrolase activity, hydrolyzing O-glycosyl compounds"/>
    <property type="evidence" value="ECO:0007669"/>
    <property type="project" value="InterPro"/>
</dbReference>
<dbReference type="PROSITE" id="PS51257">
    <property type="entry name" value="PROKAR_LIPOPROTEIN"/>
    <property type="match status" value="1"/>
</dbReference>
<dbReference type="Proteomes" id="UP000252081">
    <property type="component" value="Unassembled WGS sequence"/>
</dbReference>
<evidence type="ECO:0000256" key="1">
    <source>
        <dbReference type="ARBA" id="ARBA00006865"/>
    </source>
</evidence>
<evidence type="ECO:0000259" key="2">
    <source>
        <dbReference type="PROSITE" id="PS51762"/>
    </source>
</evidence>
<protein>
    <submittedName>
        <fullName evidence="3">Glycoside hydrolase</fullName>
    </submittedName>
</protein>
<accession>A0A366LB45</accession>
<name>A0A366LB45_9SPHI</name>
<evidence type="ECO:0000313" key="4">
    <source>
        <dbReference type="Proteomes" id="UP000252081"/>
    </source>
</evidence>
<proteinExistence type="inferred from homology"/>
<organism evidence="3 4">
    <name type="scientific">Pedobacter miscanthi</name>
    <dbReference type="NCBI Taxonomy" id="2259170"/>
    <lineage>
        <taxon>Bacteria</taxon>
        <taxon>Pseudomonadati</taxon>
        <taxon>Bacteroidota</taxon>
        <taxon>Sphingobacteriia</taxon>
        <taxon>Sphingobacteriales</taxon>
        <taxon>Sphingobacteriaceae</taxon>
        <taxon>Pedobacter</taxon>
    </lineage>
</organism>
<feature type="domain" description="GH16" evidence="2">
    <location>
        <begin position="48"/>
        <end position="277"/>
    </location>
</feature>
<evidence type="ECO:0000313" key="3">
    <source>
        <dbReference type="EMBL" id="RBQ10362.1"/>
    </source>
</evidence>
<dbReference type="GO" id="GO:0005975">
    <property type="term" value="P:carbohydrate metabolic process"/>
    <property type="evidence" value="ECO:0007669"/>
    <property type="project" value="InterPro"/>
</dbReference>
<comment type="caution">
    <text evidence="3">The sequence shown here is derived from an EMBL/GenBank/DDBJ whole genome shotgun (WGS) entry which is preliminary data.</text>
</comment>
<dbReference type="Gene3D" id="2.60.120.200">
    <property type="match status" value="1"/>
</dbReference>
<dbReference type="AlphaFoldDB" id="A0A366LB45"/>
<dbReference type="RefSeq" id="WP_113947703.1">
    <property type="nucleotide sequence ID" value="NZ_QNQU01000003.1"/>
</dbReference>